<sequence>MPSSLGPRQPDFPQFRCPVTKIAIPRPTKHDAQDDHAPAADRVRELRVRRQIGGLAPIELVSGRSVGDTFGLQRRAVRAADDDRDPPVTAQVRDLAGVRLASNTSSPRSVTASVRYAAWGVPPGPSVDTTPVRCARTYSIISLWSIVPG</sequence>
<reference evidence="1 2" key="1">
    <citation type="submission" date="2020-08" db="EMBL/GenBank/DDBJ databases">
        <title>Sequencing the genomes of 1000 actinobacteria strains.</title>
        <authorList>
            <person name="Klenk H.-P."/>
        </authorList>
    </citation>
    <scope>NUCLEOTIDE SEQUENCE [LARGE SCALE GENOMIC DNA]</scope>
    <source>
        <strain evidence="1 2">DSM 45272</strain>
    </source>
</reference>
<dbReference type="RefSeq" id="WP_184892739.1">
    <property type="nucleotide sequence ID" value="NZ_JACHMX010000001.1"/>
</dbReference>
<name>A0A841AW98_9PSEU</name>
<evidence type="ECO:0000313" key="2">
    <source>
        <dbReference type="Proteomes" id="UP000580861"/>
    </source>
</evidence>
<proteinExistence type="predicted"/>
<accession>A0A841AW98</accession>
<dbReference type="Proteomes" id="UP000580861">
    <property type="component" value="Unassembled WGS sequence"/>
</dbReference>
<keyword evidence="2" id="KW-1185">Reference proteome</keyword>
<organism evidence="1 2">
    <name type="scientific">Amycolatopsis umgeniensis</name>
    <dbReference type="NCBI Taxonomy" id="336628"/>
    <lineage>
        <taxon>Bacteria</taxon>
        <taxon>Bacillati</taxon>
        <taxon>Actinomycetota</taxon>
        <taxon>Actinomycetes</taxon>
        <taxon>Pseudonocardiales</taxon>
        <taxon>Pseudonocardiaceae</taxon>
        <taxon>Amycolatopsis</taxon>
    </lineage>
</organism>
<gene>
    <name evidence="1" type="ORF">HDA45_001260</name>
</gene>
<comment type="caution">
    <text evidence="1">The sequence shown here is derived from an EMBL/GenBank/DDBJ whole genome shotgun (WGS) entry which is preliminary data.</text>
</comment>
<evidence type="ECO:0000313" key="1">
    <source>
        <dbReference type="EMBL" id="MBB5851173.1"/>
    </source>
</evidence>
<dbReference type="AlphaFoldDB" id="A0A841AW98"/>
<dbReference type="EMBL" id="JACHMX010000001">
    <property type="protein sequence ID" value="MBB5851173.1"/>
    <property type="molecule type" value="Genomic_DNA"/>
</dbReference>
<protein>
    <submittedName>
        <fullName evidence="1">Uncharacterized protein</fullName>
    </submittedName>
</protein>